<organism evidence="3 4">
    <name type="scientific">Dunaliella salina</name>
    <name type="common">Green alga</name>
    <name type="synonym">Protococcus salinus</name>
    <dbReference type="NCBI Taxonomy" id="3046"/>
    <lineage>
        <taxon>Eukaryota</taxon>
        <taxon>Viridiplantae</taxon>
        <taxon>Chlorophyta</taxon>
        <taxon>core chlorophytes</taxon>
        <taxon>Chlorophyceae</taxon>
        <taxon>CS clade</taxon>
        <taxon>Chlamydomonadales</taxon>
        <taxon>Dunaliellaceae</taxon>
        <taxon>Dunaliella</taxon>
    </lineage>
</organism>
<feature type="region of interest" description="Disordered" evidence="1">
    <location>
        <begin position="35"/>
        <end position="78"/>
    </location>
</feature>
<evidence type="ECO:0000256" key="1">
    <source>
        <dbReference type="SAM" id="MobiDB-lite"/>
    </source>
</evidence>
<dbReference type="Proteomes" id="UP000815325">
    <property type="component" value="Unassembled WGS sequence"/>
</dbReference>
<keyword evidence="2" id="KW-0732">Signal</keyword>
<evidence type="ECO:0000256" key="2">
    <source>
        <dbReference type="SAM" id="SignalP"/>
    </source>
</evidence>
<evidence type="ECO:0000313" key="4">
    <source>
        <dbReference type="Proteomes" id="UP000815325"/>
    </source>
</evidence>
<gene>
    <name evidence="3" type="ORF">DUNSADRAFT_8794</name>
</gene>
<comment type="caution">
    <text evidence="3">The sequence shown here is derived from an EMBL/GenBank/DDBJ whole genome shotgun (WGS) entry which is preliminary data.</text>
</comment>
<name>A0ABQ7GIT6_DUNSA</name>
<accession>A0ABQ7GIT6</accession>
<keyword evidence="4" id="KW-1185">Reference proteome</keyword>
<dbReference type="EMBL" id="MU069752">
    <property type="protein sequence ID" value="KAF5834501.1"/>
    <property type="molecule type" value="Genomic_DNA"/>
</dbReference>
<protein>
    <submittedName>
        <fullName evidence="3">Uncharacterized protein</fullName>
    </submittedName>
</protein>
<feature type="signal peptide" evidence="2">
    <location>
        <begin position="1"/>
        <end position="18"/>
    </location>
</feature>
<sequence length="192" mass="21430">MRGGVWTWVSLVAGGATAARVCCDMWRAFGVRTSQPQDLRPHDKPLGSLKHRAQGAATASASLPGHPPPAAPGAAYAQPGVSPEELVDCWRDWFFRSTDPPPFPPSSLSLESCAQRWRLNKRRRQMLTQDSGGPREHVQCFSHGKYCNGWRETKHRQQEEEWQKEPEVKRALDELSQQLQGGSRSSGPTFRA</sequence>
<evidence type="ECO:0000313" key="3">
    <source>
        <dbReference type="EMBL" id="KAF5834501.1"/>
    </source>
</evidence>
<feature type="chain" id="PRO_5047206460" evidence="2">
    <location>
        <begin position="19"/>
        <end position="192"/>
    </location>
</feature>
<proteinExistence type="predicted"/>
<reference evidence="3" key="1">
    <citation type="submission" date="2017-08" db="EMBL/GenBank/DDBJ databases">
        <authorList>
            <person name="Polle J.E."/>
            <person name="Barry K."/>
            <person name="Cushman J."/>
            <person name="Schmutz J."/>
            <person name="Tran D."/>
            <person name="Hathwaick L.T."/>
            <person name="Yim W.C."/>
            <person name="Jenkins J."/>
            <person name="Mckie-Krisberg Z.M."/>
            <person name="Prochnik S."/>
            <person name="Lindquist E."/>
            <person name="Dockter R.B."/>
            <person name="Adam C."/>
            <person name="Molina H."/>
            <person name="Bunkerborg J."/>
            <person name="Jin E."/>
            <person name="Buchheim M."/>
            <person name="Magnuson J."/>
        </authorList>
    </citation>
    <scope>NUCLEOTIDE SEQUENCE</scope>
    <source>
        <strain evidence="3">CCAP 19/18</strain>
    </source>
</reference>